<keyword evidence="2" id="KW-0732">Signal</keyword>
<evidence type="ECO:0000313" key="4">
    <source>
        <dbReference type="Proteomes" id="UP001381693"/>
    </source>
</evidence>
<organism evidence="3 4">
    <name type="scientific">Halocaridina rubra</name>
    <name type="common">Hawaiian red shrimp</name>
    <dbReference type="NCBI Taxonomy" id="373956"/>
    <lineage>
        <taxon>Eukaryota</taxon>
        <taxon>Metazoa</taxon>
        <taxon>Ecdysozoa</taxon>
        <taxon>Arthropoda</taxon>
        <taxon>Crustacea</taxon>
        <taxon>Multicrustacea</taxon>
        <taxon>Malacostraca</taxon>
        <taxon>Eumalacostraca</taxon>
        <taxon>Eucarida</taxon>
        <taxon>Decapoda</taxon>
        <taxon>Pleocyemata</taxon>
        <taxon>Caridea</taxon>
        <taxon>Atyoidea</taxon>
        <taxon>Atyidae</taxon>
        <taxon>Halocaridina</taxon>
    </lineage>
</organism>
<evidence type="ECO:0000256" key="1">
    <source>
        <dbReference type="SAM" id="MobiDB-lite"/>
    </source>
</evidence>
<comment type="caution">
    <text evidence="3">The sequence shown here is derived from an EMBL/GenBank/DDBJ whole genome shotgun (WGS) entry which is preliminary data.</text>
</comment>
<feature type="region of interest" description="Disordered" evidence="1">
    <location>
        <begin position="235"/>
        <end position="268"/>
    </location>
</feature>
<feature type="compositionally biased region" description="Low complexity" evidence="1">
    <location>
        <begin position="235"/>
        <end position="246"/>
    </location>
</feature>
<feature type="compositionally biased region" description="Low complexity" evidence="1">
    <location>
        <begin position="68"/>
        <end position="94"/>
    </location>
</feature>
<dbReference type="EMBL" id="JAXCGZ010017328">
    <property type="protein sequence ID" value="KAK7068283.1"/>
    <property type="molecule type" value="Genomic_DNA"/>
</dbReference>
<keyword evidence="4" id="KW-1185">Reference proteome</keyword>
<feature type="chain" id="PRO_5042963733" evidence="2">
    <location>
        <begin position="30"/>
        <end position="410"/>
    </location>
</feature>
<protein>
    <submittedName>
        <fullName evidence="3">Uncharacterized protein</fullName>
    </submittedName>
</protein>
<dbReference type="Proteomes" id="UP001381693">
    <property type="component" value="Unassembled WGS sequence"/>
</dbReference>
<feature type="region of interest" description="Disordered" evidence="1">
    <location>
        <begin position="66"/>
        <end position="131"/>
    </location>
</feature>
<feature type="signal peptide" evidence="2">
    <location>
        <begin position="1"/>
        <end position="29"/>
    </location>
</feature>
<feature type="compositionally biased region" description="Polar residues" evidence="1">
    <location>
        <begin position="253"/>
        <end position="268"/>
    </location>
</feature>
<name>A0AAN8WTQ7_HALRR</name>
<sequence length="410" mass="45135">MVAFFEGLALADVIVTLSVCPYYPQSVRGREPSICRLRVTDATILPRRLLITILLCISNERQLTPIETPGSPRVSSSPGVSPSSATTSGVSSRPGSATSGQEEDVRTVSVTSSGYESGRRSSGEPRSLSEPLVSPDKWVILKSLSSLRQQHYMILYFHRIYGDDIRNCPNNQIPMAVVDKTRPHRSKQCTLPNFLRRAVNTEYLPLAEFCDQDQNYFRELSSSTFHFEYPIPPSLSASQSSASSQESIREDPLTSSVPSMNSEECASTSIHSENLVEQHQNSDSSEVTDENLTSAIQCEEHLQNSDSSEVADDDLTDANQFEVSESHPSVFSDCIDNSPSEFSSAHSIVENYPPDKCISKTVKYKSVCSPVPDYPEPHPDQFLPPTAVHSLPPPAYPQVLHPPQTLGILS</sequence>
<evidence type="ECO:0000313" key="3">
    <source>
        <dbReference type="EMBL" id="KAK7068283.1"/>
    </source>
</evidence>
<gene>
    <name evidence="3" type="ORF">SK128_008489</name>
</gene>
<evidence type="ECO:0000256" key="2">
    <source>
        <dbReference type="SAM" id="SignalP"/>
    </source>
</evidence>
<dbReference type="AlphaFoldDB" id="A0AAN8WTQ7"/>
<reference evidence="3 4" key="1">
    <citation type="submission" date="2023-11" db="EMBL/GenBank/DDBJ databases">
        <title>Halocaridina rubra genome assembly.</title>
        <authorList>
            <person name="Smith C."/>
        </authorList>
    </citation>
    <scope>NUCLEOTIDE SEQUENCE [LARGE SCALE GENOMIC DNA]</scope>
    <source>
        <strain evidence="3">EP-1</strain>
        <tissue evidence="3">Whole</tissue>
    </source>
</reference>
<proteinExistence type="predicted"/>
<accession>A0AAN8WTQ7</accession>